<dbReference type="InterPro" id="IPR030678">
    <property type="entry name" value="Peptide/Ni-bd"/>
</dbReference>
<protein>
    <submittedName>
        <fullName evidence="2">Oligopeptide ABC transporter, periplasmic oligopeptide-binding protein OppA</fullName>
    </submittedName>
</protein>
<dbReference type="GO" id="GO:0043190">
    <property type="term" value="C:ATP-binding cassette (ABC) transporter complex"/>
    <property type="evidence" value="ECO:0007669"/>
    <property type="project" value="InterPro"/>
</dbReference>
<evidence type="ECO:0000313" key="2">
    <source>
        <dbReference type="EMBL" id="CAA9584921.1"/>
    </source>
</evidence>
<reference evidence="2" key="1">
    <citation type="submission" date="2020-02" db="EMBL/GenBank/DDBJ databases">
        <authorList>
            <person name="Meier V. D."/>
        </authorList>
    </citation>
    <scope>NUCLEOTIDE SEQUENCE</scope>
    <source>
        <strain evidence="2">AVDCRST_MAG59</strain>
    </source>
</reference>
<name>A0A6J4VQU7_9BACT</name>
<organism evidence="2">
    <name type="scientific">uncultured Thermomicrobiales bacterium</name>
    <dbReference type="NCBI Taxonomy" id="1645740"/>
    <lineage>
        <taxon>Bacteria</taxon>
        <taxon>Pseudomonadati</taxon>
        <taxon>Thermomicrobiota</taxon>
        <taxon>Thermomicrobia</taxon>
        <taxon>Thermomicrobiales</taxon>
        <taxon>environmental samples</taxon>
    </lineage>
</organism>
<dbReference type="GO" id="GO:0015833">
    <property type="term" value="P:peptide transport"/>
    <property type="evidence" value="ECO:0007669"/>
    <property type="project" value="TreeGrafter"/>
</dbReference>
<dbReference type="Gene3D" id="3.40.190.10">
    <property type="entry name" value="Periplasmic binding protein-like II"/>
    <property type="match status" value="1"/>
</dbReference>
<gene>
    <name evidence="2" type="ORF">AVDCRST_MAG59-5343</name>
</gene>
<dbReference type="CDD" id="cd08512">
    <property type="entry name" value="PBP2_NikA_DppA_OppA_like_7"/>
    <property type="match status" value="1"/>
</dbReference>
<feature type="domain" description="Solute-binding protein family 5" evidence="1">
    <location>
        <begin position="89"/>
        <end position="462"/>
    </location>
</feature>
<dbReference type="GO" id="GO:1904680">
    <property type="term" value="F:peptide transmembrane transporter activity"/>
    <property type="evidence" value="ECO:0007669"/>
    <property type="project" value="TreeGrafter"/>
</dbReference>
<dbReference type="Gene3D" id="3.10.105.10">
    <property type="entry name" value="Dipeptide-binding Protein, Domain 3"/>
    <property type="match status" value="1"/>
</dbReference>
<sequence length="548" mass="59479">MATSEPISTLPRSRRAVLKGAAGLGLAAPLARLPRGAAARQAGGTLTIAMNGAPTNLDPHSSYDYRSALAIRGPYETLIALDGSATDRYVGAVAESWSTNEDGSVWTFKIRPGVVFQNGDPCDAEAVRLSFERFLTLGLGPVDVVARFVDDPARITAPDAATVVFDLGRPQPIFEAAIASQYGPLIVNAALAREFEEEGDWGDLYMQTNAAEGFGTGAYRITEFEPGRSCVMQRFEGYWGGWDGAEFDTIALRVVEENETRRQLIEQGEVDIVDNLTPEALAALAANPDLALDRSYSTQVAYLMLTEAGPLASPEARRAMNFAFPYDEVIEGVYKGFAKRAVGPVAELTRGFDPETFRYATDLDRARELFAAAGVAEGTELTLMQEAGDEKLKTATQLFQANLAEVGIALAIETVDLGTINATIYGDAPAEERPNVMPSFWWPDYNDAYNHLYPQVSCASWGSKGSNGGYYCNEEVDAGLAAARDAPDAATYDAALAEVQQILSESDPSAIYYVQPEWTTVLRRGIEGFVFNPIYIGTYDFYRLRRVG</sequence>
<accession>A0A6J4VQU7</accession>
<dbReference type="GO" id="GO:0030288">
    <property type="term" value="C:outer membrane-bounded periplasmic space"/>
    <property type="evidence" value="ECO:0007669"/>
    <property type="project" value="UniProtKB-ARBA"/>
</dbReference>
<dbReference type="InterPro" id="IPR006311">
    <property type="entry name" value="TAT_signal"/>
</dbReference>
<dbReference type="AlphaFoldDB" id="A0A6J4VQU7"/>
<dbReference type="InterPro" id="IPR039424">
    <property type="entry name" value="SBP_5"/>
</dbReference>
<dbReference type="InterPro" id="IPR000914">
    <property type="entry name" value="SBP_5_dom"/>
</dbReference>
<dbReference type="EMBL" id="CADCWF010000373">
    <property type="protein sequence ID" value="CAA9584921.1"/>
    <property type="molecule type" value="Genomic_DNA"/>
</dbReference>
<evidence type="ECO:0000259" key="1">
    <source>
        <dbReference type="Pfam" id="PF00496"/>
    </source>
</evidence>
<dbReference type="PROSITE" id="PS51318">
    <property type="entry name" value="TAT"/>
    <property type="match status" value="1"/>
</dbReference>
<dbReference type="SUPFAM" id="SSF53850">
    <property type="entry name" value="Periplasmic binding protein-like II"/>
    <property type="match status" value="1"/>
</dbReference>
<dbReference type="PIRSF" id="PIRSF002741">
    <property type="entry name" value="MppA"/>
    <property type="match status" value="1"/>
</dbReference>
<dbReference type="PANTHER" id="PTHR30290">
    <property type="entry name" value="PERIPLASMIC BINDING COMPONENT OF ABC TRANSPORTER"/>
    <property type="match status" value="1"/>
</dbReference>
<dbReference type="Pfam" id="PF00496">
    <property type="entry name" value="SBP_bac_5"/>
    <property type="match status" value="1"/>
</dbReference>
<proteinExistence type="predicted"/>